<evidence type="ECO:0000256" key="3">
    <source>
        <dbReference type="ARBA" id="ARBA00022694"/>
    </source>
</evidence>
<feature type="domain" description="Poly A polymerase head" evidence="12">
    <location>
        <begin position="27"/>
        <end position="150"/>
    </location>
</feature>
<comment type="similarity">
    <text evidence="11">Belongs to the tRNA nucleotidyltransferase/poly(A) polymerase family. Bacterial CCA-adding enzyme type 3 subfamily.</text>
</comment>
<dbReference type="Gene3D" id="1.20.58.560">
    <property type="match status" value="1"/>
</dbReference>
<feature type="domain" description="tRNA nucleotidyltransferase/poly(A) polymerase RNA and SrmB- binding" evidence="13">
    <location>
        <begin position="177"/>
        <end position="235"/>
    </location>
</feature>
<feature type="binding site" evidence="11">
    <location>
        <position position="171"/>
    </location>
    <ligand>
        <name>ATP</name>
        <dbReference type="ChEBI" id="CHEBI:30616"/>
    </ligand>
</feature>
<evidence type="ECO:0000256" key="2">
    <source>
        <dbReference type="ARBA" id="ARBA00022679"/>
    </source>
</evidence>
<feature type="binding site" evidence="11">
    <location>
        <position position="165"/>
    </location>
    <ligand>
        <name>CTP</name>
        <dbReference type="ChEBI" id="CHEBI:37563"/>
    </ligand>
</feature>
<comment type="subunit">
    <text evidence="11">Homodimer.</text>
</comment>
<gene>
    <name evidence="11" type="primary">cca</name>
    <name evidence="15" type="ORF">RT41_GL000379</name>
</gene>
<feature type="binding site" evidence="11">
    <location>
        <position position="47"/>
    </location>
    <ligand>
        <name>Mg(2+)</name>
        <dbReference type="ChEBI" id="CHEBI:18420"/>
    </ligand>
</feature>
<evidence type="ECO:0000256" key="11">
    <source>
        <dbReference type="HAMAP-Rule" id="MF_01263"/>
    </source>
</evidence>
<feature type="domain" description="CCA-adding enzyme C-terminal" evidence="14">
    <location>
        <begin position="251"/>
        <end position="397"/>
    </location>
</feature>
<dbReference type="EMBL" id="JXJU01000001">
    <property type="protein sequence ID" value="PCS01615.1"/>
    <property type="molecule type" value="Genomic_DNA"/>
</dbReference>
<keyword evidence="16" id="KW-1185">Reference proteome</keyword>
<feature type="binding site" evidence="11">
    <location>
        <position position="35"/>
    </location>
    <ligand>
        <name>CTP</name>
        <dbReference type="ChEBI" id="CHEBI:37563"/>
    </ligand>
</feature>
<dbReference type="SUPFAM" id="SSF81891">
    <property type="entry name" value="Poly A polymerase C-terminal region-like"/>
    <property type="match status" value="1"/>
</dbReference>
<evidence type="ECO:0000256" key="10">
    <source>
        <dbReference type="ARBA" id="ARBA00022884"/>
    </source>
</evidence>
<dbReference type="PANTHER" id="PTHR46173">
    <property type="entry name" value="CCA TRNA NUCLEOTIDYLTRANSFERASE 1, MITOCHONDRIAL"/>
    <property type="match status" value="1"/>
</dbReference>
<keyword evidence="6 11" id="KW-0547">Nucleotide-binding</keyword>
<dbReference type="GO" id="GO:0005524">
    <property type="term" value="F:ATP binding"/>
    <property type="evidence" value="ECO:0007669"/>
    <property type="project" value="UniProtKB-UniRule"/>
</dbReference>
<accession>A0A2A5RQ97</accession>
<feature type="binding site" evidence="11">
    <location>
        <position position="168"/>
    </location>
    <ligand>
        <name>CTP</name>
        <dbReference type="ChEBI" id="CHEBI:37563"/>
    </ligand>
</feature>
<comment type="cofactor">
    <cofactor evidence="1 11">
        <name>Mg(2+)</name>
        <dbReference type="ChEBI" id="CHEBI:18420"/>
    </cofactor>
</comment>
<dbReference type="Gene3D" id="3.30.460.10">
    <property type="entry name" value="Beta Polymerase, domain 2"/>
    <property type="match status" value="1"/>
</dbReference>
<dbReference type="HAMAP" id="MF_01263">
    <property type="entry name" value="CCA_bact_type3"/>
    <property type="match status" value="1"/>
</dbReference>
<evidence type="ECO:0000259" key="14">
    <source>
        <dbReference type="Pfam" id="PF13735"/>
    </source>
</evidence>
<keyword evidence="3 11" id="KW-0819">tRNA processing</keyword>
<dbReference type="GO" id="GO:0000287">
    <property type="term" value="F:magnesium ion binding"/>
    <property type="evidence" value="ECO:0007669"/>
    <property type="project" value="UniProtKB-UniRule"/>
</dbReference>
<comment type="caution">
    <text evidence="15">The sequence shown here is derived from an EMBL/GenBank/DDBJ whole genome shotgun (WGS) entry which is preliminary data.</text>
</comment>
<dbReference type="InterPro" id="IPR002646">
    <property type="entry name" value="PolA_pol_head_dom"/>
</dbReference>
<dbReference type="Pfam" id="PF12627">
    <property type="entry name" value="PolyA_pol_RNAbd"/>
    <property type="match status" value="1"/>
</dbReference>
<keyword evidence="9 11" id="KW-0460">Magnesium</keyword>
<dbReference type="Gene3D" id="1.10.246.80">
    <property type="match status" value="1"/>
</dbReference>
<feature type="binding site" evidence="11">
    <location>
        <position position="32"/>
    </location>
    <ligand>
        <name>ATP</name>
        <dbReference type="ChEBI" id="CHEBI:30616"/>
    </ligand>
</feature>
<protein>
    <recommendedName>
        <fullName evidence="11">CCA-adding enzyme</fullName>
        <ecNumber evidence="11">2.7.7.72</ecNumber>
    </recommendedName>
    <alternativeName>
        <fullName evidence="11">CCA tRNA nucleotidyltransferase</fullName>
    </alternativeName>
    <alternativeName>
        <fullName evidence="11">tRNA CCA-pyrophosphorylase</fullName>
    </alternativeName>
    <alternativeName>
        <fullName evidence="11">tRNA adenylyl-/cytidylyl- transferase</fullName>
    </alternativeName>
    <alternativeName>
        <fullName evidence="11">tRNA nucleotidyltransferase</fullName>
    </alternativeName>
    <alternativeName>
        <fullName evidence="11">tRNA-NT</fullName>
    </alternativeName>
</protein>
<dbReference type="STRING" id="1291764.GCA_001311235_00015"/>
<dbReference type="AlphaFoldDB" id="A0A2A5RQ97"/>
<dbReference type="NCBIfam" id="NF009814">
    <property type="entry name" value="PRK13299.1"/>
    <property type="match status" value="1"/>
</dbReference>
<comment type="catalytic activity">
    <reaction evidence="11">
        <text>a tRNA precursor + 2 CTP + ATP = a tRNA with a 3' CCA end + 3 diphosphate</text>
        <dbReference type="Rhea" id="RHEA:14433"/>
        <dbReference type="Rhea" id="RHEA-COMP:10465"/>
        <dbReference type="Rhea" id="RHEA-COMP:10468"/>
        <dbReference type="ChEBI" id="CHEBI:30616"/>
        <dbReference type="ChEBI" id="CHEBI:33019"/>
        <dbReference type="ChEBI" id="CHEBI:37563"/>
        <dbReference type="ChEBI" id="CHEBI:74896"/>
        <dbReference type="ChEBI" id="CHEBI:83071"/>
        <dbReference type="EC" id="2.7.7.72"/>
    </reaction>
</comment>
<proteinExistence type="inferred from homology"/>
<feature type="binding site" evidence="11">
    <location>
        <position position="165"/>
    </location>
    <ligand>
        <name>ATP</name>
        <dbReference type="ChEBI" id="CHEBI:30616"/>
    </ligand>
</feature>
<keyword evidence="8 11" id="KW-0067">ATP-binding</keyword>
<dbReference type="GO" id="GO:0004810">
    <property type="term" value="F:CCA tRNA nucleotidyltransferase activity"/>
    <property type="evidence" value="ECO:0007669"/>
    <property type="project" value="UniProtKB-UniRule"/>
</dbReference>
<dbReference type="GO" id="GO:0160016">
    <property type="term" value="F:CCACCA tRNA nucleotidyltransferase activity"/>
    <property type="evidence" value="ECO:0007669"/>
    <property type="project" value="RHEA"/>
</dbReference>
<feature type="binding site" evidence="11">
    <location>
        <position position="45"/>
    </location>
    <ligand>
        <name>Mg(2+)</name>
        <dbReference type="ChEBI" id="CHEBI:18420"/>
    </ligand>
</feature>
<evidence type="ECO:0000259" key="12">
    <source>
        <dbReference type="Pfam" id="PF01743"/>
    </source>
</evidence>
<dbReference type="OrthoDB" id="9805698at2"/>
<feature type="binding site" evidence="11">
    <location>
        <position position="119"/>
    </location>
    <ligand>
        <name>ATP</name>
        <dbReference type="ChEBI" id="CHEBI:30616"/>
    </ligand>
</feature>
<evidence type="ECO:0000256" key="1">
    <source>
        <dbReference type="ARBA" id="ARBA00001946"/>
    </source>
</evidence>
<dbReference type="InterPro" id="IPR050264">
    <property type="entry name" value="Bact_CCA-adding_enz_type3_sf"/>
</dbReference>
<dbReference type="CDD" id="cd05398">
    <property type="entry name" value="NT_ClassII-CCAase"/>
    <property type="match status" value="1"/>
</dbReference>
<feature type="binding site" evidence="11">
    <location>
        <position position="171"/>
    </location>
    <ligand>
        <name>CTP</name>
        <dbReference type="ChEBI" id="CHEBI:37563"/>
    </ligand>
</feature>
<dbReference type="GO" id="GO:0042245">
    <property type="term" value="P:RNA repair"/>
    <property type="evidence" value="ECO:0007669"/>
    <property type="project" value="UniProtKB-KW"/>
</dbReference>
<dbReference type="Gene3D" id="1.10.110.30">
    <property type="match status" value="1"/>
</dbReference>
<dbReference type="EC" id="2.7.7.72" evidence="11"/>
<dbReference type="Pfam" id="PF13735">
    <property type="entry name" value="tRNA_NucTran2_2"/>
    <property type="match status" value="1"/>
</dbReference>
<dbReference type="InterPro" id="IPR043519">
    <property type="entry name" value="NT_sf"/>
</dbReference>
<evidence type="ECO:0000256" key="8">
    <source>
        <dbReference type="ARBA" id="ARBA00022840"/>
    </source>
</evidence>
<dbReference type="Proteomes" id="UP000218181">
    <property type="component" value="Unassembled WGS sequence"/>
</dbReference>
<dbReference type="Pfam" id="PF01743">
    <property type="entry name" value="PolyA_pol"/>
    <property type="match status" value="1"/>
</dbReference>
<feature type="binding site" evidence="11">
    <location>
        <position position="119"/>
    </location>
    <ligand>
        <name>CTP</name>
        <dbReference type="ChEBI" id="CHEBI:37563"/>
    </ligand>
</feature>
<keyword evidence="4 11" id="KW-0548">Nucleotidyltransferase</keyword>
<keyword evidence="7 11" id="KW-0692">RNA repair</keyword>
<feature type="binding site" evidence="11">
    <location>
        <position position="168"/>
    </location>
    <ligand>
        <name>ATP</name>
        <dbReference type="ChEBI" id="CHEBI:30616"/>
    </ligand>
</feature>
<sequence>MKLETIPVEFSQALPVLEKIIEHGYEAYFVGGSVRDVLLGRPIHDVDIATSAYPEEIKAIFPHTIDVGIEHGTVLVLAGKTEAEHYEVTTFRTESQYTDYRRPDHVDFVRDLKEDLKRRDFTINAFACGIDGEIIDCFNGLQDLSERRIRAVGKAQERFNEDALRIMRAMRFASSLNFSIEEETFLAMKSHAPLLSKISIERIFIEFDKLIQAQGYKKGLSVLMESGAWQYLPQFKLEPLRKLQRELVASFTFKSSEQAWAAFLVRFNPDVDAHQFLRKWKVPNEFIRDVALLMEAYREQEWNLSNLYRFGLKSIQLIDDLRQAEGKSVDEKLVIRLNQALQIHDKSELQISGHDLLTKFPDLIQPGPKLGQLLKSIEKSVVLNELQNDKVHLFDFAKNELLKNKE</sequence>
<name>A0A2A5RQ97_9LACT</name>
<feature type="binding site" evidence="11">
    <location>
        <position position="32"/>
    </location>
    <ligand>
        <name>CTP</name>
        <dbReference type="ChEBI" id="CHEBI:37563"/>
    </ligand>
</feature>
<feature type="binding site" evidence="11">
    <location>
        <position position="162"/>
    </location>
    <ligand>
        <name>ATP</name>
        <dbReference type="ChEBI" id="CHEBI:30616"/>
    </ligand>
</feature>
<dbReference type="RefSeq" id="WP_096817005.1">
    <property type="nucleotide sequence ID" value="NZ_JXJU01000001.1"/>
</dbReference>
<organism evidence="15 16">
    <name type="scientific">Lactococcus fujiensis JCM 16395</name>
    <dbReference type="NCBI Taxonomy" id="1291764"/>
    <lineage>
        <taxon>Bacteria</taxon>
        <taxon>Bacillati</taxon>
        <taxon>Bacillota</taxon>
        <taxon>Bacilli</taxon>
        <taxon>Lactobacillales</taxon>
        <taxon>Streptococcaceae</taxon>
        <taxon>Lactococcus</taxon>
    </lineage>
</organism>
<feature type="binding site" evidence="11">
    <location>
        <position position="162"/>
    </location>
    <ligand>
        <name>CTP</name>
        <dbReference type="ChEBI" id="CHEBI:37563"/>
    </ligand>
</feature>
<dbReference type="SUPFAM" id="SSF81301">
    <property type="entry name" value="Nucleotidyltransferase"/>
    <property type="match status" value="1"/>
</dbReference>
<dbReference type="GO" id="GO:0000049">
    <property type="term" value="F:tRNA binding"/>
    <property type="evidence" value="ECO:0007669"/>
    <property type="project" value="UniProtKB-UniRule"/>
</dbReference>
<evidence type="ECO:0000256" key="4">
    <source>
        <dbReference type="ARBA" id="ARBA00022695"/>
    </source>
</evidence>
<evidence type="ECO:0000256" key="6">
    <source>
        <dbReference type="ARBA" id="ARBA00022741"/>
    </source>
</evidence>
<comment type="function">
    <text evidence="11">Catalyzes the addition and repair of the essential 3'-terminal CCA sequence in tRNAs without using a nucleic acid template. Adds these three nucleotides in the order of C, C, and A to the tRNA nucleotide-73, using CTP and ATP as substrates and producing inorganic pyrophosphate. tRNA 3'-terminal CCA addition is required both for tRNA processing and repair. Also involved in tRNA surveillance by mediating tandem CCA addition to generate a CCACCA at the 3' terminus of unstable tRNAs. While stable tRNAs receive only 3'-terminal CCA, unstable tRNAs are marked with CCACCA and rapidly degraded.</text>
</comment>
<keyword evidence="5 11" id="KW-0479">Metal-binding</keyword>
<evidence type="ECO:0000256" key="5">
    <source>
        <dbReference type="ARBA" id="ARBA00022723"/>
    </source>
</evidence>
<evidence type="ECO:0000259" key="13">
    <source>
        <dbReference type="Pfam" id="PF12627"/>
    </source>
</evidence>
<evidence type="ECO:0000256" key="7">
    <source>
        <dbReference type="ARBA" id="ARBA00022800"/>
    </source>
</evidence>
<reference evidence="15 16" key="1">
    <citation type="submission" date="2014-12" db="EMBL/GenBank/DDBJ databases">
        <title>Draft genome sequences of 10 type strains of Lactococcus.</title>
        <authorList>
            <person name="Sun Z."/>
            <person name="Zhong Z."/>
            <person name="Liu W."/>
            <person name="Zhang W."/>
            <person name="Zhang H."/>
        </authorList>
    </citation>
    <scope>NUCLEOTIDE SEQUENCE [LARGE SCALE GENOMIC DNA]</scope>
    <source>
        <strain evidence="15 16">JCM 16395</strain>
    </source>
</reference>
<keyword evidence="2 11" id="KW-0808">Transferase</keyword>
<evidence type="ECO:0000313" key="15">
    <source>
        <dbReference type="EMBL" id="PCS01615.1"/>
    </source>
</evidence>
<dbReference type="GO" id="GO:0001680">
    <property type="term" value="P:tRNA 3'-terminal CCA addition"/>
    <property type="evidence" value="ECO:0007669"/>
    <property type="project" value="UniProtKB-UniRule"/>
</dbReference>
<dbReference type="InterPro" id="IPR023068">
    <property type="entry name" value="CCA-adding_enz_firmicutes"/>
</dbReference>
<dbReference type="InterPro" id="IPR032810">
    <property type="entry name" value="CCA-adding_enz_C"/>
</dbReference>
<comment type="miscellaneous">
    <text evidence="11">A single active site specifically recognizes both ATP and CTP and is responsible for their addition.</text>
</comment>
<comment type="catalytic activity">
    <reaction evidence="11">
        <text>a tRNA with a 3' CCA end + 2 CTP + ATP = a tRNA with a 3' CCACCA end + 3 diphosphate</text>
        <dbReference type="Rhea" id="RHEA:76235"/>
        <dbReference type="Rhea" id="RHEA-COMP:10468"/>
        <dbReference type="Rhea" id="RHEA-COMP:18655"/>
        <dbReference type="ChEBI" id="CHEBI:30616"/>
        <dbReference type="ChEBI" id="CHEBI:33019"/>
        <dbReference type="ChEBI" id="CHEBI:37563"/>
        <dbReference type="ChEBI" id="CHEBI:83071"/>
        <dbReference type="ChEBI" id="CHEBI:195187"/>
    </reaction>
</comment>
<keyword evidence="10 11" id="KW-0694">RNA-binding</keyword>
<evidence type="ECO:0000256" key="9">
    <source>
        <dbReference type="ARBA" id="ARBA00022842"/>
    </source>
</evidence>
<feature type="binding site" evidence="11">
    <location>
        <position position="35"/>
    </location>
    <ligand>
        <name>ATP</name>
        <dbReference type="ChEBI" id="CHEBI:30616"/>
    </ligand>
</feature>
<dbReference type="PANTHER" id="PTHR46173:SF1">
    <property type="entry name" value="CCA TRNA NUCLEOTIDYLTRANSFERASE 1, MITOCHONDRIAL"/>
    <property type="match status" value="1"/>
</dbReference>
<evidence type="ECO:0000313" key="16">
    <source>
        <dbReference type="Proteomes" id="UP000218181"/>
    </source>
</evidence>
<dbReference type="InterPro" id="IPR032828">
    <property type="entry name" value="PolyA_RNA-bd"/>
</dbReference>